<evidence type="ECO:0000313" key="5">
    <source>
        <dbReference type="Proteomes" id="UP001500839"/>
    </source>
</evidence>
<accession>A0ABP9CRV1</accession>
<feature type="domain" description="PafC HTH" evidence="2">
    <location>
        <begin position="7"/>
        <end position="120"/>
    </location>
</feature>
<dbReference type="InterPro" id="IPR051534">
    <property type="entry name" value="CBASS_pafABC_assoc_protein"/>
</dbReference>
<evidence type="ECO:0000313" key="4">
    <source>
        <dbReference type="EMBL" id="GAA4813830.1"/>
    </source>
</evidence>
<dbReference type="EMBL" id="BAABKQ010000001">
    <property type="protein sequence ID" value="GAA4813830.1"/>
    <property type="molecule type" value="Genomic_DNA"/>
</dbReference>
<dbReference type="RefSeq" id="WP_200171756.1">
    <property type="nucleotide sequence ID" value="NZ_BAABKQ010000001.1"/>
</dbReference>
<dbReference type="InterPro" id="IPR026881">
    <property type="entry name" value="WYL_dom"/>
</dbReference>
<dbReference type="Pfam" id="PF19187">
    <property type="entry name" value="HTH_PafC"/>
    <property type="match status" value="1"/>
</dbReference>
<dbReference type="InterPro" id="IPR057727">
    <property type="entry name" value="WCX_dom"/>
</dbReference>
<dbReference type="PROSITE" id="PS52050">
    <property type="entry name" value="WYL"/>
    <property type="match status" value="1"/>
</dbReference>
<dbReference type="PANTHER" id="PTHR34580">
    <property type="match status" value="1"/>
</dbReference>
<feature type="domain" description="WCX" evidence="3">
    <location>
        <begin position="249"/>
        <end position="312"/>
    </location>
</feature>
<keyword evidence="5" id="KW-1185">Reference proteome</keyword>
<reference evidence="5" key="1">
    <citation type="journal article" date="2019" name="Int. J. Syst. Evol. Microbiol.">
        <title>The Global Catalogue of Microorganisms (GCM) 10K type strain sequencing project: providing services to taxonomists for standard genome sequencing and annotation.</title>
        <authorList>
            <consortium name="The Broad Institute Genomics Platform"/>
            <consortium name="The Broad Institute Genome Sequencing Center for Infectious Disease"/>
            <person name="Wu L."/>
            <person name="Ma J."/>
        </authorList>
    </citation>
    <scope>NUCLEOTIDE SEQUENCE [LARGE SCALE GENOMIC DNA]</scope>
    <source>
        <strain evidence="5">JCM 18542</strain>
    </source>
</reference>
<protein>
    <submittedName>
        <fullName evidence="4">YafY family protein</fullName>
    </submittedName>
</protein>
<dbReference type="PANTHER" id="PTHR34580:SF1">
    <property type="entry name" value="PROTEIN PAFC"/>
    <property type="match status" value="1"/>
</dbReference>
<evidence type="ECO:0000259" key="1">
    <source>
        <dbReference type="Pfam" id="PF13280"/>
    </source>
</evidence>
<comment type="caution">
    <text evidence="4">The sequence shown here is derived from an EMBL/GenBank/DDBJ whole genome shotgun (WGS) entry which is preliminary data.</text>
</comment>
<dbReference type="InterPro" id="IPR028349">
    <property type="entry name" value="PafC-like"/>
</dbReference>
<dbReference type="Proteomes" id="UP001500839">
    <property type="component" value="Unassembled WGS sequence"/>
</dbReference>
<evidence type="ECO:0000259" key="2">
    <source>
        <dbReference type="Pfam" id="PF19187"/>
    </source>
</evidence>
<feature type="domain" description="WYL" evidence="1">
    <location>
        <begin position="153"/>
        <end position="220"/>
    </location>
</feature>
<dbReference type="InterPro" id="IPR043839">
    <property type="entry name" value="PafC_HTH"/>
</dbReference>
<gene>
    <name evidence="4" type="ORF">GCM10023353_18590</name>
</gene>
<sequence>MSGVHVDRVARLLALVPLIRANQGRLKSDIAKDMGVSVKELEKDLNILWMCGRPGLGGGDLIDVAFTGDTVEVTDSQGIDRPLRLTTPEASTLLLALGFLAEQPSSVMPAAVRSAMDKIEDAARESTADAAGPVPDGKAADVPVPSAADPAAADTVRDAVTRGRALRIRYYSATRDTWTHRVVDPVRIQLAAGNSYLLAWCRLAEDERKFRLDRIDSAEVLDAPSEPPSAELVDALADFYDSATGLPQVRLAVASDCLWALDYFPMVDLADHPDGGKEASLRYASEDWLRRFLLGFGGRIRILDRPAESQLVHTSAAEALDAYARSADFPVHAIAGALP</sequence>
<dbReference type="Pfam" id="PF13280">
    <property type="entry name" value="WYL"/>
    <property type="match status" value="1"/>
</dbReference>
<proteinExistence type="predicted"/>
<dbReference type="PIRSF" id="PIRSF016838">
    <property type="entry name" value="PafC"/>
    <property type="match status" value="1"/>
</dbReference>
<dbReference type="Pfam" id="PF25583">
    <property type="entry name" value="WCX"/>
    <property type="match status" value="1"/>
</dbReference>
<organism evidence="4 5">
    <name type="scientific">Tomitella cavernea</name>
    <dbReference type="NCBI Taxonomy" id="1387982"/>
    <lineage>
        <taxon>Bacteria</taxon>
        <taxon>Bacillati</taxon>
        <taxon>Actinomycetota</taxon>
        <taxon>Actinomycetes</taxon>
        <taxon>Mycobacteriales</taxon>
        <taxon>Tomitella</taxon>
    </lineage>
</organism>
<evidence type="ECO:0000259" key="3">
    <source>
        <dbReference type="Pfam" id="PF25583"/>
    </source>
</evidence>
<name>A0ABP9CRV1_9ACTN</name>